<gene>
    <name evidence="2" type="ORF">GCM10017786_69910</name>
</gene>
<dbReference type="Gene3D" id="3.20.20.60">
    <property type="entry name" value="Phosphoenolpyruvate-binding domains"/>
    <property type="match status" value="1"/>
</dbReference>
<keyword evidence="3" id="KW-1185">Reference proteome</keyword>
<name>A0ABQ3JHE7_9PSEU</name>
<dbReference type="InterPro" id="IPR040442">
    <property type="entry name" value="Pyrv_kinase-like_dom_sf"/>
</dbReference>
<reference evidence="3" key="1">
    <citation type="journal article" date="2019" name="Int. J. Syst. Evol. Microbiol.">
        <title>The Global Catalogue of Microorganisms (GCM) 10K type strain sequencing project: providing services to taxonomists for standard genome sequencing and annotation.</title>
        <authorList>
            <consortium name="The Broad Institute Genomics Platform"/>
            <consortium name="The Broad Institute Genome Sequencing Center for Infectious Disease"/>
            <person name="Wu L."/>
            <person name="Ma J."/>
        </authorList>
    </citation>
    <scope>NUCLEOTIDE SEQUENCE [LARGE SCALE GENOMIC DNA]</scope>
    <source>
        <strain evidence="3">CGMCC 4.7677</strain>
    </source>
</reference>
<dbReference type="PANTHER" id="PTHR42905">
    <property type="entry name" value="PHOSPHOENOLPYRUVATE CARBOXYLASE"/>
    <property type="match status" value="1"/>
</dbReference>
<evidence type="ECO:0000256" key="1">
    <source>
        <dbReference type="SAM" id="MobiDB-lite"/>
    </source>
</evidence>
<sequence>MSFAELHHTGKPLLLPNAWDHASAAVLVAEGFPAIGTTSLGVAAAAGLPDGTGATRDETLALARRLTRLPCHITVDIEGGFYDDPAEVAALGAELAALGVAGVNLEDGRDNGRLADPAHQQELIAALKAAAPGLFVNARTDTHWLATGEDPVARVRAYQEAGADGVFVPGLPDEASIAAVVAAADVPVNVLFSPSGPSLDRLGELGVRRVSLGSLLFRAALEAVVRTAHAVATGGEIPPVPAYADVQALSSPGTTAAPPRPGSPATPR</sequence>
<dbReference type="RefSeq" id="WP_191248922.1">
    <property type="nucleotide sequence ID" value="NZ_BNAU01000011.1"/>
</dbReference>
<dbReference type="Pfam" id="PF13714">
    <property type="entry name" value="PEP_mutase"/>
    <property type="match status" value="1"/>
</dbReference>
<dbReference type="CDD" id="cd00377">
    <property type="entry name" value="ICL_PEPM"/>
    <property type="match status" value="1"/>
</dbReference>
<evidence type="ECO:0008006" key="4">
    <source>
        <dbReference type="Google" id="ProtNLM"/>
    </source>
</evidence>
<dbReference type="Proteomes" id="UP000605897">
    <property type="component" value="Unassembled WGS sequence"/>
</dbReference>
<dbReference type="InterPro" id="IPR039556">
    <property type="entry name" value="ICL/PEPM"/>
</dbReference>
<feature type="compositionally biased region" description="Pro residues" evidence="1">
    <location>
        <begin position="258"/>
        <end position="268"/>
    </location>
</feature>
<dbReference type="SUPFAM" id="SSF51621">
    <property type="entry name" value="Phosphoenolpyruvate/pyruvate domain"/>
    <property type="match status" value="1"/>
</dbReference>
<evidence type="ECO:0000313" key="3">
    <source>
        <dbReference type="Proteomes" id="UP000605897"/>
    </source>
</evidence>
<proteinExistence type="predicted"/>
<organism evidence="2 3">
    <name type="scientific">Amycolatopsis deserti</name>
    <dbReference type="NCBI Taxonomy" id="185696"/>
    <lineage>
        <taxon>Bacteria</taxon>
        <taxon>Bacillati</taxon>
        <taxon>Actinomycetota</taxon>
        <taxon>Actinomycetes</taxon>
        <taxon>Pseudonocardiales</taxon>
        <taxon>Pseudonocardiaceae</taxon>
        <taxon>Amycolatopsis</taxon>
    </lineage>
</organism>
<accession>A0ABQ3JHE7</accession>
<feature type="region of interest" description="Disordered" evidence="1">
    <location>
        <begin position="248"/>
        <end position="268"/>
    </location>
</feature>
<dbReference type="InterPro" id="IPR015813">
    <property type="entry name" value="Pyrv/PenolPyrv_kinase-like_dom"/>
</dbReference>
<comment type="caution">
    <text evidence="2">The sequence shown here is derived from an EMBL/GenBank/DDBJ whole genome shotgun (WGS) entry which is preliminary data.</text>
</comment>
<dbReference type="EMBL" id="BNAU01000011">
    <property type="protein sequence ID" value="GHF25743.1"/>
    <property type="molecule type" value="Genomic_DNA"/>
</dbReference>
<dbReference type="PANTHER" id="PTHR42905:SF16">
    <property type="entry name" value="CARBOXYPHOSPHONOENOLPYRUVATE PHOSPHONOMUTASE-LIKE PROTEIN (AFU_ORTHOLOGUE AFUA_5G07230)"/>
    <property type="match status" value="1"/>
</dbReference>
<evidence type="ECO:0000313" key="2">
    <source>
        <dbReference type="EMBL" id="GHF25743.1"/>
    </source>
</evidence>
<protein>
    <recommendedName>
        <fullName evidence="4">Phosphonomutase</fullName>
    </recommendedName>
</protein>